<keyword evidence="3" id="KW-1185">Reference proteome</keyword>
<dbReference type="AlphaFoldDB" id="D8PS57"/>
<reference evidence="2 3" key="1">
    <citation type="journal article" date="2010" name="Nat. Biotechnol.">
        <title>Genome sequence of the model mushroom Schizophyllum commune.</title>
        <authorList>
            <person name="Ohm R.A."/>
            <person name="de Jong J.F."/>
            <person name="Lugones L.G."/>
            <person name="Aerts A."/>
            <person name="Kothe E."/>
            <person name="Stajich J.E."/>
            <person name="de Vries R.P."/>
            <person name="Record E."/>
            <person name="Levasseur A."/>
            <person name="Baker S.E."/>
            <person name="Bartholomew K.A."/>
            <person name="Coutinho P.M."/>
            <person name="Erdmann S."/>
            <person name="Fowler T.J."/>
            <person name="Gathman A.C."/>
            <person name="Lombard V."/>
            <person name="Henrissat B."/>
            <person name="Knabe N."/>
            <person name="Kuees U."/>
            <person name="Lilly W.W."/>
            <person name="Lindquist E."/>
            <person name="Lucas S."/>
            <person name="Magnuson J.K."/>
            <person name="Piumi F."/>
            <person name="Raudaskoski M."/>
            <person name="Salamov A."/>
            <person name="Schmutz J."/>
            <person name="Schwarze F.W.M.R."/>
            <person name="vanKuyk P.A."/>
            <person name="Horton J.S."/>
            <person name="Grigoriev I.V."/>
            <person name="Woesten H.A.B."/>
        </authorList>
    </citation>
    <scope>NUCLEOTIDE SEQUENCE [LARGE SCALE GENOMIC DNA]</scope>
    <source>
        <strain evidence="3">H4-8 / FGSC 9210</strain>
    </source>
</reference>
<accession>D8PS57</accession>
<dbReference type="HOGENOM" id="CLU_1469022_0_0_1"/>
<dbReference type="InParanoid" id="D8PS57"/>
<evidence type="ECO:0000313" key="3">
    <source>
        <dbReference type="Proteomes" id="UP000007431"/>
    </source>
</evidence>
<dbReference type="KEGG" id="scm:SCHCO_02501550"/>
<organism evidence="3">
    <name type="scientific">Schizophyllum commune (strain H4-8 / FGSC 9210)</name>
    <name type="common">Split gill fungus</name>
    <dbReference type="NCBI Taxonomy" id="578458"/>
    <lineage>
        <taxon>Eukaryota</taxon>
        <taxon>Fungi</taxon>
        <taxon>Dikarya</taxon>
        <taxon>Basidiomycota</taxon>
        <taxon>Agaricomycotina</taxon>
        <taxon>Agaricomycetes</taxon>
        <taxon>Agaricomycetidae</taxon>
        <taxon>Agaricales</taxon>
        <taxon>Schizophyllaceae</taxon>
        <taxon>Schizophyllum</taxon>
    </lineage>
</organism>
<dbReference type="OrthoDB" id="3263403at2759"/>
<feature type="region of interest" description="Disordered" evidence="1">
    <location>
        <begin position="1"/>
        <end position="115"/>
    </location>
</feature>
<dbReference type="VEuPathDB" id="FungiDB:SCHCODRAFT_02501550"/>
<dbReference type="GeneID" id="9589143"/>
<evidence type="ECO:0000313" key="2">
    <source>
        <dbReference type="EMBL" id="EFJ01862.1"/>
    </source>
</evidence>
<feature type="compositionally biased region" description="Acidic residues" evidence="1">
    <location>
        <begin position="82"/>
        <end position="105"/>
    </location>
</feature>
<dbReference type="RefSeq" id="XP_003036764.1">
    <property type="nucleotide sequence ID" value="XM_003036718.1"/>
</dbReference>
<sequence>MSSDPPLPPPSSPVTPALGALALAPEQQRDQPPAGESQSSVPPEPQSSSRSSMQPPGETPAPVALKNVRPAPEDVQTATEVPMDEEAEVPMDDGTEVPMDDGSEDDGIRRDADGLQLEPDCVSQIIGVEEDWGLVTECEQCNLLFAEGQIDAPSRFQNPTYEELLEHCKTQHNFVWDDVRAGKF</sequence>
<proteinExistence type="predicted"/>
<feature type="compositionally biased region" description="Low complexity" evidence="1">
    <location>
        <begin position="37"/>
        <end position="56"/>
    </location>
</feature>
<name>D8PS57_SCHCM</name>
<feature type="compositionally biased region" description="Pro residues" evidence="1">
    <location>
        <begin position="1"/>
        <end position="13"/>
    </location>
</feature>
<gene>
    <name evidence="2" type="ORF">SCHCODRAFT_83893</name>
</gene>
<dbReference type="Proteomes" id="UP000007431">
    <property type="component" value="Unassembled WGS sequence"/>
</dbReference>
<protein>
    <submittedName>
        <fullName evidence="2">Expressed protein</fullName>
    </submittedName>
</protein>
<evidence type="ECO:0000256" key="1">
    <source>
        <dbReference type="SAM" id="MobiDB-lite"/>
    </source>
</evidence>
<dbReference type="EMBL" id="GL377302">
    <property type="protein sequence ID" value="EFJ01862.1"/>
    <property type="molecule type" value="Genomic_DNA"/>
</dbReference>